<keyword evidence="2" id="KW-1185">Reference proteome</keyword>
<comment type="caution">
    <text evidence="1">The sequence shown here is derived from an EMBL/GenBank/DDBJ whole genome shotgun (WGS) entry which is preliminary data.</text>
</comment>
<protein>
    <submittedName>
        <fullName evidence="1">Uncharacterized protein</fullName>
    </submittedName>
</protein>
<name>A0A4Y2BVI1_ARAVE</name>
<dbReference type="EMBL" id="BGPR01000110">
    <property type="protein sequence ID" value="GBL95286.1"/>
    <property type="molecule type" value="Genomic_DNA"/>
</dbReference>
<organism evidence="1 2">
    <name type="scientific">Araneus ventricosus</name>
    <name type="common">Orbweaver spider</name>
    <name type="synonym">Epeira ventricosa</name>
    <dbReference type="NCBI Taxonomy" id="182803"/>
    <lineage>
        <taxon>Eukaryota</taxon>
        <taxon>Metazoa</taxon>
        <taxon>Ecdysozoa</taxon>
        <taxon>Arthropoda</taxon>
        <taxon>Chelicerata</taxon>
        <taxon>Arachnida</taxon>
        <taxon>Araneae</taxon>
        <taxon>Araneomorphae</taxon>
        <taxon>Entelegynae</taxon>
        <taxon>Araneoidea</taxon>
        <taxon>Araneidae</taxon>
        <taxon>Araneus</taxon>
    </lineage>
</organism>
<dbReference type="AlphaFoldDB" id="A0A4Y2BVI1"/>
<evidence type="ECO:0000313" key="2">
    <source>
        <dbReference type="Proteomes" id="UP000499080"/>
    </source>
</evidence>
<proteinExistence type="predicted"/>
<gene>
    <name evidence="1" type="ORF">AVEN_37739_1</name>
</gene>
<sequence length="88" mass="10263">MTDLPERSYNKRAVKKSTDSCPLFKKSLRRGFDSEHVLNKVFSAGEKNVEREKTIVCGLVVEILRCDRDWSRHCVSKPRPLKTREDLK</sequence>
<reference evidence="1 2" key="1">
    <citation type="journal article" date="2019" name="Sci. Rep.">
        <title>Orb-weaving spider Araneus ventricosus genome elucidates the spidroin gene catalogue.</title>
        <authorList>
            <person name="Kono N."/>
            <person name="Nakamura H."/>
            <person name="Ohtoshi R."/>
            <person name="Moran D.A.P."/>
            <person name="Shinohara A."/>
            <person name="Yoshida Y."/>
            <person name="Fujiwara M."/>
            <person name="Mori M."/>
            <person name="Tomita M."/>
            <person name="Arakawa K."/>
        </authorList>
    </citation>
    <scope>NUCLEOTIDE SEQUENCE [LARGE SCALE GENOMIC DNA]</scope>
</reference>
<dbReference type="Proteomes" id="UP000499080">
    <property type="component" value="Unassembled WGS sequence"/>
</dbReference>
<evidence type="ECO:0000313" key="1">
    <source>
        <dbReference type="EMBL" id="GBL95286.1"/>
    </source>
</evidence>
<accession>A0A4Y2BVI1</accession>